<dbReference type="GO" id="GO:0018104">
    <property type="term" value="P:peptidoglycan-protein cross-linking"/>
    <property type="evidence" value="ECO:0007669"/>
    <property type="project" value="TreeGrafter"/>
</dbReference>
<keyword evidence="9" id="KW-0732">Signal</keyword>
<evidence type="ECO:0000259" key="10">
    <source>
        <dbReference type="PROSITE" id="PS52029"/>
    </source>
</evidence>
<feature type="active site" description="Proton donor/acceptor" evidence="7">
    <location>
        <position position="244"/>
    </location>
</feature>
<accession>U5W2C1</accession>
<evidence type="ECO:0000313" key="11">
    <source>
        <dbReference type="EMBL" id="AGZ43162.1"/>
    </source>
</evidence>
<dbReference type="InterPro" id="IPR005490">
    <property type="entry name" value="LD_TPept_cat_dom"/>
</dbReference>
<keyword evidence="6 7" id="KW-0961">Cell wall biogenesis/degradation</keyword>
<evidence type="ECO:0000256" key="8">
    <source>
        <dbReference type="SAM" id="MobiDB-lite"/>
    </source>
</evidence>
<dbReference type="OrthoDB" id="5242354at2"/>
<protein>
    <submittedName>
        <fullName evidence="11">Erfk/ybis/ycfs/ynhg family protein</fullName>
    </submittedName>
</protein>
<dbReference type="PATRIC" id="fig|1246995.3.peg.4958"/>
<feature type="region of interest" description="Disordered" evidence="8">
    <location>
        <begin position="25"/>
        <end position="57"/>
    </location>
</feature>
<dbReference type="PROSITE" id="PS51257">
    <property type="entry name" value="PROKAR_LIPOPROTEIN"/>
    <property type="match status" value="1"/>
</dbReference>
<dbReference type="PANTHER" id="PTHR30582:SF2">
    <property type="entry name" value="L,D-TRANSPEPTIDASE YCIB-RELATED"/>
    <property type="match status" value="1"/>
</dbReference>
<dbReference type="InterPro" id="IPR038063">
    <property type="entry name" value="Transpep_catalytic_dom"/>
</dbReference>
<evidence type="ECO:0000256" key="3">
    <source>
        <dbReference type="ARBA" id="ARBA00022960"/>
    </source>
</evidence>
<dbReference type="GO" id="GO:0005576">
    <property type="term" value="C:extracellular region"/>
    <property type="evidence" value="ECO:0007669"/>
    <property type="project" value="TreeGrafter"/>
</dbReference>
<evidence type="ECO:0000313" key="12">
    <source>
        <dbReference type="Proteomes" id="UP000017746"/>
    </source>
</evidence>
<keyword evidence="12" id="KW-1185">Reference proteome</keyword>
<dbReference type="UniPathway" id="UPA00219"/>
<dbReference type="PROSITE" id="PS52029">
    <property type="entry name" value="LD_TPASE"/>
    <property type="match status" value="1"/>
</dbReference>
<dbReference type="AlphaFoldDB" id="U5W2C1"/>
<dbReference type="Gene3D" id="2.40.440.10">
    <property type="entry name" value="L,D-transpeptidase catalytic domain-like"/>
    <property type="match status" value="1"/>
</dbReference>
<dbReference type="Pfam" id="PF17964">
    <property type="entry name" value="Big_10"/>
    <property type="match status" value="1"/>
</dbReference>
<dbReference type="InterPro" id="IPR050979">
    <property type="entry name" value="LD-transpeptidase"/>
</dbReference>
<dbReference type="GO" id="GO:0071972">
    <property type="term" value="F:peptidoglycan L,D-transpeptidase activity"/>
    <property type="evidence" value="ECO:0007669"/>
    <property type="project" value="TreeGrafter"/>
</dbReference>
<feature type="domain" description="L,D-TPase catalytic" evidence="10">
    <location>
        <begin position="165"/>
        <end position="286"/>
    </location>
</feature>
<dbReference type="Proteomes" id="UP000017746">
    <property type="component" value="Chromosome"/>
</dbReference>
<dbReference type="RefSeq" id="WP_023363752.1">
    <property type="nucleotide sequence ID" value="NC_022657.1"/>
</dbReference>
<keyword evidence="2" id="KW-0808">Transferase</keyword>
<dbReference type="CDD" id="cd13432">
    <property type="entry name" value="LDT_IgD_like_2"/>
    <property type="match status" value="1"/>
</dbReference>
<dbReference type="SUPFAM" id="SSF141523">
    <property type="entry name" value="L,D-transpeptidase catalytic domain-like"/>
    <property type="match status" value="1"/>
</dbReference>
<dbReference type="GO" id="GO:0071555">
    <property type="term" value="P:cell wall organization"/>
    <property type="evidence" value="ECO:0007669"/>
    <property type="project" value="UniProtKB-UniRule"/>
</dbReference>
<dbReference type="InterPro" id="IPR041280">
    <property type="entry name" value="Big_10"/>
</dbReference>
<evidence type="ECO:0000256" key="5">
    <source>
        <dbReference type="ARBA" id="ARBA00023315"/>
    </source>
</evidence>
<keyword evidence="5" id="KW-0012">Acyltransferase</keyword>
<name>U5W2C1_9ACTN</name>
<keyword evidence="4 7" id="KW-0573">Peptidoglycan synthesis</keyword>
<dbReference type="HOGENOM" id="CLU_039404_0_0_11"/>
<keyword evidence="3 7" id="KW-0133">Cell shape</keyword>
<evidence type="ECO:0000256" key="6">
    <source>
        <dbReference type="ARBA" id="ARBA00023316"/>
    </source>
</evidence>
<dbReference type="EMBL" id="CP006272">
    <property type="protein sequence ID" value="AGZ43162.1"/>
    <property type="molecule type" value="Genomic_DNA"/>
</dbReference>
<dbReference type="GO" id="GO:0008360">
    <property type="term" value="P:regulation of cell shape"/>
    <property type="evidence" value="ECO:0007669"/>
    <property type="project" value="UniProtKB-UniRule"/>
</dbReference>
<dbReference type="Gene3D" id="2.60.40.3710">
    <property type="match status" value="1"/>
</dbReference>
<dbReference type="CDD" id="cd16913">
    <property type="entry name" value="YkuD_like"/>
    <property type="match status" value="1"/>
</dbReference>
<dbReference type="PANTHER" id="PTHR30582">
    <property type="entry name" value="L,D-TRANSPEPTIDASE"/>
    <property type="match status" value="1"/>
</dbReference>
<evidence type="ECO:0000256" key="7">
    <source>
        <dbReference type="PROSITE-ProRule" id="PRU01373"/>
    </source>
</evidence>
<dbReference type="eggNOG" id="COG1376">
    <property type="taxonomic scope" value="Bacteria"/>
</dbReference>
<dbReference type="KEGG" id="afs:AFR_24480"/>
<evidence type="ECO:0000256" key="1">
    <source>
        <dbReference type="ARBA" id="ARBA00004752"/>
    </source>
</evidence>
<evidence type="ECO:0000256" key="9">
    <source>
        <dbReference type="SAM" id="SignalP"/>
    </source>
</evidence>
<organism evidence="11 12">
    <name type="scientific">Actinoplanes friuliensis DSM 7358</name>
    <dbReference type="NCBI Taxonomy" id="1246995"/>
    <lineage>
        <taxon>Bacteria</taxon>
        <taxon>Bacillati</taxon>
        <taxon>Actinomycetota</taxon>
        <taxon>Actinomycetes</taxon>
        <taxon>Micromonosporales</taxon>
        <taxon>Micromonosporaceae</taxon>
        <taxon>Actinoplanes</taxon>
    </lineage>
</organism>
<dbReference type="Pfam" id="PF03734">
    <property type="entry name" value="YkuD"/>
    <property type="match status" value="1"/>
</dbReference>
<feature type="chain" id="PRO_5004665617" evidence="9">
    <location>
        <begin position="30"/>
        <end position="303"/>
    </location>
</feature>
<reference evidence="11 12" key="1">
    <citation type="journal article" date="2014" name="J. Biotechnol.">
        <title>Complete genome sequence of the actinobacterium Actinoplanes friuliensis HAG 010964, producer of the lipopeptide antibiotic friulimycin.</title>
        <authorList>
            <person name="Ruckert C."/>
            <person name="Szczepanowski R."/>
            <person name="Albersmeier A."/>
            <person name="Goesmann A."/>
            <person name="Fischer N."/>
            <person name="Steinkamper A."/>
            <person name="Puhler A."/>
            <person name="Biener R."/>
            <person name="Schwartz D."/>
            <person name="Kalinowski J."/>
        </authorList>
    </citation>
    <scope>NUCLEOTIDE SEQUENCE [LARGE SCALE GENOMIC DNA]</scope>
    <source>
        <strain evidence="11 12">DSM 7358</strain>
    </source>
</reference>
<gene>
    <name evidence="11" type="ORF">AFR_24480</name>
</gene>
<sequence length="303" mass="32681">MKAFLATGTALAVVSLGAACSGHGPAASAADLPSSPTPSTTTPAASAGPADLPQPPSSAKFVRVTSFLGDGRTVGVAMPLILRFGRAVPVARRAAVEERLTVRSRPAQPGVWSWTSPTEVHFRPRHFWLARTAVTYRADLAGLPLGNGRYVRNNLGVGISIGRAFVMTVDNRTKTMTVERDGKVVKRIPVSLGKRSTPSSSGTMMVMDKQRHAVFDTFDELGADGYRTKIEYAQRLTWGGEFIHAAPWSEDAQGRTNVSHGCVNVSQRMGRWLFARTLPGDPVTIRGTSRKLRPGNGWTDWND</sequence>
<proteinExistence type="predicted"/>
<feature type="active site" description="Nucleophile" evidence="7">
    <location>
        <position position="262"/>
    </location>
</feature>
<evidence type="ECO:0000256" key="2">
    <source>
        <dbReference type="ARBA" id="ARBA00022679"/>
    </source>
</evidence>
<feature type="compositionally biased region" description="Low complexity" evidence="8">
    <location>
        <begin position="25"/>
        <end position="50"/>
    </location>
</feature>
<dbReference type="STRING" id="1246995.AFR_24480"/>
<comment type="pathway">
    <text evidence="1 7">Cell wall biogenesis; peptidoglycan biosynthesis.</text>
</comment>
<dbReference type="GO" id="GO:0016746">
    <property type="term" value="F:acyltransferase activity"/>
    <property type="evidence" value="ECO:0007669"/>
    <property type="project" value="UniProtKB-KW"/>
</dbReference>
<feature type="signal peptide" evidence="9">
    <location>
        <begin position="1"/>
        <end position="29"/>
    </location>
</feature>
<evidence type="ECO:0000256" key="4">
    <source>
        <dbReference type="ARBA" id="ARBA00022984"/>
    </source>
</evidence>